<keyword evidence="6" id="KW-1185">Reference proteome</keyword>
<evidence type="ECO:0000259" key="4">
    <source>
        <dbReference type="Pfam" id="PF16177"/>
    </source>
</evidence>
<evidence type="ECO:0008006" key="7">
    <source>
        <dbReference type="Google" id="ProtNLM"/>
    </source>
</evidence>
<evidence type="ECO:0000256" key="1">
    <source>
        <dbReference type="ARBA" id="ARBA00006432"/>
    </source>
</evidence>
<comment type="caution">
    <text evidence="5">The sequence shown here is derived from an EMBL/GenBank/DDBJ whole genome shotgun (WGS) entry which is preliminary data.</text>
</comment>
<feature type="domain" description="Acetyl-coenzyme A synthetase N-terminal" evidence="4">
    <location>
        <begin position="52"/>
        <end position="108"/>
    </location>
</feature>
<reference evidence="5 6" key="1">
    <citation type="journal article" date="2020" name="Int. J. Syst. Evol. Microbiol.">
        <title>Reclassification of Streptomyces castelarensis and Streptomyces sporoclivatus as later heterotypic synonyms of Streptomyces antimycoticus.</title>
        <authorList>
            <person name="Komaki H."/>
            <person name="Tamura T."/>
        </authorList>
    </citation>
    <scope>NUCLEOTIDE SEQUENCE [LARGE SCALE GENOMIC DNA]</scope>
    <source>
        <strain evidence="5 6">NBRC 12839</strain>
    </source>
</reference>
<dbReference type="GO" id="GO:0030729">
    <property type="term" value="F:acetoacetate-CoA ligase activity"/>
    <property type="evidence" value="ECO:0007669"/>
    <property type="project" value="TreeGrafter"/>
</dbReference>
<feature type="compositionally biased region" description="Low complexity" evidence="2">
    <location>
        <begin position="268"/>
        <end position="284"/>
    </location>
</feature>
<dbReference type="EMBL" id="BJHV01000001">
    <property type="protein sequence ID" value="GDY40527.1"/>
    <property type="molecule type" value="Genomic_DNA"/>
</dbReference>
<evidence type="ECO:0000313" key="6">
    <source>
        <dbReference type="Proteomes" id="UP000299290"/>
    </source>
</evidence>
<dbReference type="PANTHER" id="PTHR42921">
    <property type="entry name" value="ACETOACETYL-COA SYNTHETASE"/>
    <property type="match status" value="1"/>
</dbReference>
<proteinExistence type="inferred from homology"/>
<dbReference type="Pfam" id="PF16177">
    <property type="entry name" value="ACAS_N"/>
    <property type="match status" value="1"/>
</dbReference>
<dbReference type="PANTHER" id="PTHR42921:SF1">
    <property type="entry name" value="ACETOACETYL-COA SYNTHETASE"/>
    <property type="match status" value="1"/>
</dbReference>
<dbReference type="AlphaFoldDB" id="A0A4D4K2M2"/>
<dbReference type="InterPro" id="IPR042099">
    <property type="entry name" value="ANL_N_sf"/>
</dbReference>
<feature type="compositionally biased region" description="Low complexity" evidence="2">
    <location>
        <begin position="292"/>
        <end position="324"/>
    </location>
</feature>
<dbReference type="Proteomes" id="UP000299290">
    <property type="component" value="Unassembled WGS sequence"/>
</dbReference>
<protein>
    <recommendedName>
        <fullName evidence="7">AMP-dependent synthetase/ligase domain-containing protein</fullName>
    </recommendedName>
</protein>
<dbReference type="Gene3D" id="3.40.50.12780">
    <property type="entry name" value="N-terminal domain of ligase-like"/>
    <property type="match status" value="1"/>
</dbReference>
<feature type="compositionally biased region" description="Polar residues" evidence="2">
    <location>
        <begin position="257"/>
        <end position="267"/>
    </location>
</feature>
<gene>
    <name evidence="5" type="ORF">SANT12839_014090</name>
</gene>
<feature type="region of interest" description="Disordered" evidence="2">
    <location>
        <begin position="250"/>
        <end position="330"/>
    </location>
</feature>
<comment type="similarity">
    <text evidence="1">Belongs to the ATP-dependent AMP-binding enzyme family.</text>
</comment>
<dbReference type="Pfam" id="PF00501">
    <property type="entry name" value="AMP-binding"/>
    <property type="match status" value="1"/>
</dbReference>
<sequence>MTTAAHSDHRPQPLWQPGADRIARSRLTAFHAWAAERHGAPAPIEDDPAAGYAALHRWSVEELETFWQAVAEWFEVRFTTPYERVLADATMPGARWFPGATLNYAEHALRAAEDPARADEPALLHVDETNDPRPVGWAELRGQVGAVAAELRRLGVRPGDRVSGYVPNIPQATVALLATAAVGAVWTSCAPDFGARSVLDRFQQVEPVVLFTIDGYRYGGKTHDRTASVAELRAELPSLRAVVHIPLLDTPAPRARSSGTTSCANRWSRSSSRCPSTTPCGCSTPPAPPACPRRSSSPRAASCSNTSSSSASTATSAPAPASSGTPPPAG</sequence>
<accession>A0A4D4K2M2</accession>
<dbReference type="InterPro" id="IPR032387">
    <property type="entry name" value="ACAS_N"/>
</dbReference>
<dbReference type="InterPro" id="IPR000873">
    <property type="entry name" value="AMP-dep_synth/lig_dom"/>
</dbReference>
<evidence type="ECO:0000313" key="5">
    <source>
        <dbReference type="EMBL" id="GDY40527.1"/>
    </source>
</evidence>
<dbReference type="SUPFAM" id="SSF56801">
    <property type="entry name" value="Acetyl-CoA synthetase-like"/>
    <property type="match status" value="1"/>
</dbReference>
<evidence type="ECO:0000259" key="3">
    <source>
        <dbReference type="Pfam" id="PF00501"/>
    </source>
</evidence>
<evidence type="ECO:0000256" key="2">
    <source>
        <dbReference type="SAM" id="MobiDB-lite"/>
    </source>
</evidence>
<name>A0A4D4K2M2_9ACTN</name>
<organism evidence="5 6">
    <name type="scientific">Streptomyces antimycoticus</name>
    <dbReference type="NCBI Taxonomy" id="68175"/>
    <lineage>
        <taxon>Bacteria</taxon>
        <taxon>Bacillati</taxon>
        <taxon>Actinomycetota</taxon>
        <taxon>Actinomycetes</taxon>
        <taxon>Kitasatosporales</taxon>
        <taxon>Streptomycetaceae</taxon>
        <taxon>Streptomyces</taxon>
        <taxon>Streptomyces violaceusniger group</taxon>
    </lineage>
</organism>
<feature type="domain" description="AMP-dependent synthetase/ligase" evidence="3">
    <location>
        <begin position="118"/>
        <end position="264"/>
    </location>
</feature>